<dbReference type="Gene3D" id="3.40.50.1240">
    <property type="entry name" value="Phosphoglycerate mutase-like"/>
    <property type="match status" value="1"/>
</dbReference>
<dbReference type="PANTHER" id="PTHR11496:SF104">
    <property type="entry name" value="3-DEOXY-ALPHA-D-MANNO-OCTULOSONATE 8-OXIDASE"/>
    <property type="match status" value="1"/>
</dbReference>
<feature type="binding site" evidence="3">
    <location>
        <position position="427"/>
    </location>
    <ligand>
        <name>substrate</name>
    </ligand>
</feature>
<dbReference type="GO" id="GO:0046872">
    <property type="term" value="F:metal ion binding"/>
    <property type="evidence" value="ECO:0007669"/>
    <property type="project" value="InterPro"/>
</dbReference>
<dbReference type="InterPro" id="IPR029033">
    <property type="entry name" value="His_PPase_superfam"/>
</dbReference>
<evidence type="ECO:0000256" key="3">
    <source>
        <dbReference type="PIRSR" id="PIRSR613078-2"/>
    </source>
</evidence>
<dbReference type="PANTHER" id="PTHR11496">
    <property type="entry name" value="ALCOHOL DEHYDROGENASE"/>
    <property type="match status" value="1"/>
</dbReference>
<feature type="domain" description="Fe-containing alcohol dehydrogenase-like C-terminal" evidence="5">
    <location>
        <begin position="187"/>
        <end position="313"/>
    </location>
</feature>
<dbReference type="InterPro" id="IPR039697">
    <property type="entry name" value="Alcohol_dehydrogenase_Fe"/>
</dbReference>
<feature type="active site" description="Tele-phosphohistidine intermediate" evidence="2">
    <location>
        <position position="378"/>
    </location>
</feature>
<evidence type="ECO:0000313" key="6">
    <source>
        <dbReference type="EMBL" id="HIR47639.1"/>
    </source>
</evidence>
<dbReference type="CDD" id="cd07067">
    <property type="entry name" value="HP_PGM_like"/>
    <property type="match status" value="1"/>
</dbReference>
<evidence type="ECO:0000259" key="4">
    <source>
        <dbReference type="Pfam" id="PF00465"/>
    </source>
</evidence>
<evidence type="ECO:0000256" key="1">
    <source>
        <dbReference type="ARBA" id="ARBA00023002"/>
    </source>
</evidence>
<proteinExistence type="predicted"/>
<dbReference type="SUPFAM" id="SSF53254">
    <property type="entry name" value="Phosphoglycerate mutase-like"/>
    <property type="match status" value="1"/>
</dbReference>
<dbReference type="GO" id="GO:0004022">
    <property type="term" value="F:alcohol dehydrogenase (NAD+) activity"/>
    <property type="evidence" value="ECO:0007669"/>
    <property type="project" value="UniProtKB-ARBA"/>
</dbReference>
<dbReference type="Pfam" id="PF00300">
    <property type="entry name" value="His_Phos_1"/>
    <property type="match status" value="1"/>
</dbReference>
<protein>
    <submittedName>
        <fullName evidence="6">Iron-containing alcohol dehydrogenase</fullName>
    </submittedName>
</protein>
<dbReference type="InterPro" id="IPR001670">
    <property type="entry name" value="ADH_Fe/GldA"/>
</dbReference>
<dbReference type="InterPro" id="IPR056798">
    <property type="entry name" value="ADH_Fe_C"/>
</dbReference>
<evidence type="ECO:0000259" key="5">
    <source>
        <dbReference type="Pfam" id="PF25137"/>
    </source>
</evidence>
<dbReference type="Pfam" id="PF00465">
    <property type="entry name" value="Fe-ADH"/>
    <property type="match status" value="1"/>
</dbReference>
<dbReference type="FunFam" id="3.40.50.1970:FF:000003">
    <property type="entry name" value="Alcohol dehydrogenase, iron-containing"/>
    <property type="match status" value="1"/>
</dbReference>
<dbReference type="SMART" id="SM00855">
    <property type="entry name" value="PGAM"/>
    <property type="match status" value="1"/>
</dbReference>
<dbReference type="SUPFAM" id="SSF56796">
    <property type="entry name" value="Dehydroquinate synthase-like"/>
    <property type="match status" value="1"/>
</dbReference>
<dbReference type="Proteomes" id="UP000824242">
    <property type="component" value="Unassembled WGS sequence"/>
</dbReference>
<organism evidence="6 7">
    <name type="scientific">Candidatus Caccousia avicola</name>
    <dbReference type="NCBI Taxonomy" id="2840721"/>
    <lineage>
        <taxon>Bacteria</taxon>
        <taxon>Bacillati</taxon>
        <taxon>Bacillota</taxon>
        <taxon>Clostridia</taxon>
        <taxon>Eubacteriales</taxon>
        <taxon>Oscillospiraceae</taxon>
        <taxon>Oscillospiraceae incertae sedis</taxon>
        <taxon>Candidatus Caccousia</taxon>
    </lineage>
</organism>
<dbReference type="Gene3D" id="3.40.50.1970">
    <property type="match status" value="1"/>
</dbReference>
<evidence type="ECO:0000313" key="7">
    <source>
        <dbReference type="Proteomes" id="UP000824242"/>
    </source>
</evidence>
<reference evidence="6" key="1">
    <citation type="submission" date="2020-10" db="EMBL/GenBank/DDBJ databases">
        <authorList>
            <person name="Gilroy R."/>
        </authorList>
    </citation>
    <scope>NUCLEOTIDE SEQUENCE</scope>
    <source>
        <strain evidence="6">ChiSxjej1B13-7958</strain>
    </source>
</reference>
<sequence length="586" mass="64510">MLEDQFYLPVRLLGGRDAVCRNAQRFVPLGKRCLLVTGRSSAIKSGAQADVTAALDSVGIAWRVFNGIGENPLLSDCEQAARMCAEFGAEFVVGIGGGSPMDAAKAVAVLAANPGMTGDDLYSGAPRNRALPIVLVGTTSGTGSEVSAVSVLTDRTGRKRSCKGDDLYAAFAFGDPKYTFTMSRAETISTGLDAFCHAMEGYLSPHCGAISAALAEGCLPVLWERLLALYEGEELTEESHEALYTASIQAGFVLNALGTAYPHPLGYVLTERFHIPHGRACAVFAPSLLELSLQRKTEHAEKLLRLLGVSQEKFEKIFLALADCSGISMTEEEILSLRERLTGVKNYANVSGGFDETQALALFRRLFGRKTRVILIRHSESVGNDQLIFQGWTDCEVSENGKKQLDLLSVRLRNTKLDAMVSSPLLRARQTAEAVNRFHHLPVETYQDLIEIDGGDYNGTLWDDLPVRFPEQNERWYCDPANFEAPHGETMRQVYDRIWRGILSVVHDHRGQTICVVSHGCAIRNLICRLLYGSIDHLNETPWSDNTGINVLEFTDDDQARIVLLNDAAHLTPETSTLAKQDWWRK</sequence>
<feature type="active site" description="Proton donor/acceptor" evidence="2">
    <location>
        <position position="451"/>
    </location>
</feature>
<dbReference type="Pfam" id="PF25137">
    <property type="entry name" value="ADH_Fe_C"/>
    <property type="match status" value="1"/>
</dbReference>
<feature type="domain" description="Alcohol dehydrogenase iron-type/glycerol dehydrogenase GldA" evidence="4">
    <location>
        <begin position="9"/>
        <end position="176"/>
    </location>
</feature>
<comment type="caution">
    <text evidence="6">The sequence shown here is derived from an EMBL/GenBank/DDBJ whole genome shotgun (WGS) entry which is preliminary data.</text>
</comment>
<dbReference type="InterPro" id="IPR013078">
    <property type="entry name" value="His_Pase_superF_clade-1"/>
</dbReference>
<name>A0A9D1DFW6_9FIRM</name>
<evidence type="ECO:0000256" key="2">
    <source>
        <dbReference type="PIRSR" id="PIRSR613078-1"/>
    </source>
</evidence>
<dbReference type="Gene3D" id="1.20.1090.10">
    <property type="entry name" value="Dehydroquinate synthase-like - alpha domain"/>
    <property type="match status" value="1"/>
</dbReference>
<feature type="binding site" evidence="3">
    <location>
        <begin position="377"/>
        <end position="384"/>
    </location>
    <ligand>
        <name>substrate</name>
    </ligand>
</feature>
<reference evidence="6" key="2">
    <citation type="journal article" date="2021" name="PeerJ">
        <title>Extensive microbial diversity within the chicken gut microbiome revealed by metagenomics and culture.</title>
        <authorList>
            <person name="Gilroy R."/>
            <person name="Ravi A."/>
            <person name="Getino M."/>
            <person name="Pursley I."/>
            <person name="Horton D.L."/>
            <person name="Alikhan N.F."/>
            <person name="Baker D."/>
            <person name="Gharbi K."/>
            <person name="Hall N."/>
            <person name="Watson M."/>
            <person name="Adriaenssens E.M."/>
            <person name="Foster-Nyarko E."/>
            <person name="Jarju S."/>
            <person name="Secka A."/>
            <person name="Antonio M."/>
            <person name="Oren A."/>
            <person name="Chaudhuri R.R."/>
            <person name="La Ragione R."/>
            <person name="Hildebrand F."/>
            <person name="Pallen M.J."/>
        </authorList>
    </citation>
    <scope>NUCLEOTIDE SEQUENCE</scope>
    <source>
        <strain evidence="6">ChiSxjej1B13-7958</strain>
    </source>
</reference>
<gene>
    <name evidence="6" type="ORF">IAB89_08310</name>
</gene>
<keyword evidence="1" id="KW-0560">Oxidoreductase</keyword>
<dbReference type="EMBL" id="DVGZ01000088">
    <property type="protein sequence ID" value="HIR47639.1"/>
    <property type="molecule type" value="Genomic_DNA"/>
</dbReference>
<accession>A0A9D1DFW6</accession>
<dbReference type="AlphaFoldDB" id="A0A9D1DFW6"/>